<dbReference type="Pfam" id="PF13550">
    <property type="entry name" value="Phage-tail_3"/>
    <property type="match status" value="1"/>
</dbReference>
<evidence type="ECO:0000313" key="4">
    <source>
        <dbReference type="EMBL" id="APX88383.1"/>
    </source>
</evidence>
<accession>A0A2M9DHA3</accession>
<name>A0A1U7DEQ8_9RHOB</name>
<dbReference type="Proteomes" id="UP000187266">
    <property type="component" value="Chromosome"/>
</dbReference>
<keyword evidence="5" id="KW-1185">Reference proteome</keyword>
<dbReference type="EMBL" id="CP019124">
    <property type="protein sequence ID" value="APX88383.1"/>
    <property type="molecule type" value="Genomic_DNA"/>
</dbReference>
<evidence type="ECO:0000259" key="1">
    <source>
        <dbReference type="Pfam" id="PF13547"/>
    </source>
</evidence>
<accession>A0A1U7DEQ8</accession>
<evidence type="ECO:0000259" key="3">
    <source>
        <dbReference type="Pfam" id="PF23666"/>
    </source>
</evidence>
<sequence>MATLVLSAAGAAVGAGIGGSFLGMSSLVVGRAIGATAGRVIDGYLLGGGSEPVETGAIDRYRIGGSGEGAPLADAAGRIRLRGQVIWATRFAETVTTSGGGKGQPSTPTTTRHSYSVSLALALCRGEILRVGRVWADGREIAADELNMRVYKGGDDQLPDAKIEAVEGEGMVPAYRGTAYVVIEDLALEPFGNRVPQFSFEVVRLVLPEGRDPETTVALGTKAVALIPGTGDYALATTPVHIDDGLGERRALNVSTPQGGSDFTVATRALGEELPGCEAVSLVVSWFGDDLRCGVCSLRPKVEQAESDGEEMPWTVSGLGRTTAEVLTRDEGGGPVYGSTPSDQSVVEAIRHLNAEGKAVMFYPFILMEVTEGNALPDPYGGGTGQPALPWRGRITLDVAPGQEGSVDASAAATDQVAAFFGTAVAADFTAGEMTVGWTGGEDWGYRRMVLHYAHLCALAGGVSAFCVGSEMRGLTQIRGEGGSFPAVAQMMALVEEVRAILGPEVKIGYAADWSEYFGYHPQDGSGDILFNLDPLWAHADVDFVGMDNYMPLSDWRDGDEHADAAWGAIHDPAYLAANIEGGEGYDWYYPTDAARRQQNREPIADGAHGEDWIYRYKDVRSWWSLPHHERIGGVRQESATAWQPRMKPIWFTEIGCPAIDKGTNQPNKFIDARSSESAMPYYSTGARDDLIQLRYLEALYAYWKAPANNPYSELYDGPMIAMDRAFVWAWDARPYPAFPALGSRWADAPNYGRGHWISGRSTVQDLGAVVAAICEEAGLSAHDVSRLHGSLRGMVQEEGGTARARLQSLLMSQGADVAEREGALVFSDRGARVAARLGAGDLALEGPDGTAVERVRRPDAETAGRLQLSYIEADGDFGAGVAEAIAPDEGNLTVSRVELPLSLSRAAARARARRWLAEARVGRDGLNLALPPSRMGLGAGDVIELLPDDGPGGLPEGAQGRYRIDRLEADGLSRIEATRVEPGPYRPVPHDDDRPRVSEYVAPVPVLPIFMDLPLLTGEEIAHAPHLAVTATPWPGSAAVYSSAEAEGGFELREVLEERSVIGRTLSVLHAARPGLFTNGTALRVQVRGGTLSSAGRGAVLNGANALAIGSGSTGTWEVIQFCRAELVGENTYDLSELLRGQKGTDGVMPEAWEEGATIVLLNGAPRQVALGEETRGLARHYRIGPGQRGVWDPTYVAEQLAFDGVGLRPYAPAHLRVRRDPADGSLNISWIRRTRISGDSWEGEEVPLGEAREAYRVEIRQGGAVLRRAEVSAPVFTYASAEQAADGLAAGATIHVAQISETFGAGPYRSISLDD</sequence>
<dbReference type="OrthoDB" id="8445115at2"/>
<protein>
    <submittedName>
        <fullName evidence="4">Host specificity protein</fullName>
    </submittedName>
</protein>
<evidence type="ECO:0000313" key="5">
    <source>
        <dbReference type="Proteomes" id="UP000187266"/>
    </source>
</evidence>
<dbReference type="InterPro" id="IPR056490">
    <property type="entry name" value="Rcc01698_C"/>
</dbReference>
<feature type="domain" description="Rcc01698-like C-terminal" evidence="3">
    <location>
        <begin position="1061"/>
        <end position="1161"/>
    </location>
</feature>
<feature type="domain" description="Tip attachment protein J" evidence="2">
    <location>
        <begin position="800"/>
        <end position="969"/>
    </location>
</feature>
<gene>
    <name evidence="4" type="ORF">BV394_00415</name>
</gene>
<dbReference type="InterPro" id="IPR017853">
    <property type="entry name" value="GH"/>
</dbReference>
<proteinExistence type="predicted"/>
<dbReference type="InterPro" id="IPR025195">
    <property type="entry name" value="GTA_TIM_dom"/>
</dbReference>
<dbReference type="Pfam" id="PF23666">
    <property type="entry name" value="Rcc01698_C"/>
    <property type="match status" value="1"/>
</dbReference>
<dbReference type="CDD" id="cd19607">
    <property type="entry name" value="GTA_TIM-barrel-like"/>
    <property type="match status" value="1"/>
</dbReference>
<dbReference type="SUPFAM" id="SSF51445">
    <property type="entry name" value="(Trans)glycosidases"/>
    <property type="match status" value="1"/>
</dbReference>
<feature type="domain" description="GTA TIM-barrel-like" evidence="1">
    <location>
        <begin position="444"/>
        <end position="740"/>
    </location>
</feature>
<dbReference type="InterPro" id="IPR032876">
    <property type="entry name" value="J_dom"/>
</dbReference>
<dbReference type="RefSeq" id="WP_076978407.1">
    <property type="nucleotide sequence ID" value="NZ_CP019124.1"/>
</dbReference>
<organism evidence="4 5">
    <name type="scientific">Brevirhabdus pacifica</name>
    <dbReference type="NCBI Taxonomy" id="1267768"/>
    <lineage>
        <taxon>Bacteria</taxon>
        <taxon>Pseudomonadati</taxon>
        <taxon>Pseudomonadota</taxon>
        <taxon>Alphaproteobacteria</taxon>
        <taxon>Rhodobacterales</taxon>
        <taxon>Paracoccaceae</taxon>
        <taxon>Brevirhabdus</taxon>
    </lineage>
</organism>
<reference evidence="4 5" key="1">
    <citation type="submission" date="2017-01" db="EMBL/GenBank/DDBJ databases">
        <title>Genomic analysis of Xuhuaishuia manganoxidans DY6-4.</title>
        <authorList>
            <person name="Wang X."/>
        </authorList>
    </citation>
    <scope>NUCLEOTIDE SEQUENCE [LARGE SCALE GENOMIC DNA]</scope>
    <source>
        <strain evidence="4 5">DY6-4</strain>
    </source>
</reference>
<dbReference type="STRING" id="1267768.BV394_00415"/>
<dbReference type="Gene3D" id="3.20.20.80">
    <property type="entry name" value="Glycosidases"/>
    <property type="match status" value="1"/>
</dbReference>
<dbReference type="Pfam" id="PF13547">
    <property type="entry name" value="GTA_TIM"/>
    <property type="match status" value="1"/>
</dbReference>
<evidence type="ECO:0000259" key="2">
    <source>
        <dbReference type="Pfam" id="PF13550"/>
    </source>
</evidence>